<reference evidence="2" key="1">
    <citation type="journal article" date="2023" name="G3 (Bethesda)">
        <title>Genome assembly and association tests identify interacting loci associated with vigor, precocity, and sex in interspecific pistachio rootstocks.</title>
        <authorList>
            <person name="Palmer W."/>
            <person name="Jacygrad E."/>
            <person name="Sagayaradj S."/>
            <person name="Cavanaugh K."/>
            <person name="Han R."/>
            <person name="Bertier L."/>
            <person name="Beede B."/>
            <person name="Kafkas S."/>
            <person name="Golino D."/>
            <person name="Preece J."/>
            <person name="Michelmore R."/>
        </authorList>
    </citation>
    <scope>NUCLEOTIDE SEQUENCE [LARGE SCALE GENOMIC DNA]</scope>
</reference>
<name>A0ACC0ZU98_9ROSI</name>
<proteinExistence type="predicted"/>
<gene>
    <name evidence="1" type="ORF">Patl1_33432</name>
</gene>
<comment type="caution">
    <text evidence="1">The sequence shown here is derived from an EMBL/GenBank/DDBJ whole genome shotgun (WGS) entry which is preliminary data.</text>
</comment>
<organism evidence="1 2">
    <name type="scientific">Pistacia atlantica</name>
    <dbReference type="NCBI Taxonomy" id="434234"/>
    <lineage>
        <taxon>Eukaryota</taxon>
        <taxon>Viridiplantae</taxon>
        <taxon>Streptophyta</taxon>
        <taxon>Embryophyta</taxon>
        <taxon>Tracheophyta</taxon>
        <taxon>Spermatophyta</taxon>
        <taxon>Magnoliopsida</taxon>
        <taxon>eudicotyledons</taxon>
        <taxon>Gunneridae</taxon>
        <taxon>Pentapetalae</taxon>
        <taxon>rosids</taxon>
        <taxon>malvids</taxon>
        <taxon>Sapindales</taxon>
        <taxon>Anacardiaceae</taxon>
        <taxon>Pistacia</taxon>
    </lineage>
</organism>
<accession>A0ACC0ZU98</accession>
<evidence type="ECO:0000313" key="1">
    <source>
        <dbReference type="EMBL" id="KAJ0075538.1"/>
    </source>
</evidence>
<protein>
    <submittedName>
        <fullName evidence="1">Uncharacterized protein</fullName>
    </submittedName>
</protein>
<dbReference type="Proteomes" id="UP001164250">
    <property type="component" value="Chromosome 15"/>
</dbReference>
<keyword evidence="2" id="KW-1185">Reference proteome</keyword>
<sequence length="34" mass="3791">MQNYSTRGKEAFVINVMRSLGQLTGAKIALFRSC</sequence>
<dbReference type="EMBL" id="CM047910">
    <property type="protein sequence ID" value="KAJ0075538.1"/>
    <property type="molecule type" value="Genomic_DNA"/>
</dbReference>
<evidence type="ECO:0000313" key="2">
    <source>
        <dbReference type="Proteomes" id="UP001164250"/>
    </source>
</evidence>